<evidence type="ECO:0000313" key="3">
    <source>
        <dbReference type="Proteomes" id="UP000002068"/>
    </source>
</evidence>
<dbReference type="InterPro" id="IPR009693">
    <property type="entry name" value="Glucitol_operon_activator"/>
</dbReference>
<keyword evidence="1" id="KW-0472">Membrane</keyword>
<dbReference type="RefSeq" id="WP_003437466.1">
    <property type="nucleotide sequence ID" value="NC_013315.1"/>
</dbReference>
<protein>
    <submittedName>
        <fullName evidence="2">Glucitol operon activator protein</fullName>
    </submittedName>
</protein>
<dbReference type="Proteomes" id="UP000002068">
    <property type="component" value="Chromosome"/>
</dbReference>
<keyword evidence="1" id="KW-0812">Transmembrane</keyword>
<sequence>MDPVIFIIASLITVYLLNIFLGYLQLKDFNKNYIELKRKGRVAIGRKKGRISSGTIVLILINDDGVIVETRKMQGVTVLARVKSFEGLVGKSLEYIEKSDLTVYNKLLKKAILDAVKQYITFEKNKCEDTNNLSTDEECRMEVV</sequence>
<proteinExistence type="predicted"/>
<reference evidence="2 3" key="1">
    <citation type="journal article" date="2009" name="Genome Biol.">
        <title>Comparative genome and phenotypic analysis of Clostridium difficile 027 strains provides insight into the evolution of a hypervirulent bacterium.</title>
        <authorList>
            <person name="Stabler R.A."/>
            <person name="He M."/>
            <person name="Dawson L."/>
            <person name="Martin M."/>
            <person name="Valiente E."/>
            <person name="Corton C."/>
            <person name="Lawley T.D."/>
            <person name="Sebaihia M."/>
            <person name="Quail M.A."/>
            <person name="Rose G."/>
            <person name="Gerding D.N."/>
            <person name="Gibert M."/>
            <person name="Popoff M.R."/>
            <person name="Parkhill J."/>
            <person name="Dougan G."/>
            <person name="Wren B.W."/>
        </authorList>
    </citation>
    <scope>NUCLEOTIDE SEQUENCE [LARGE SCALE GENOMIC DNA]</scope>
    <source>
        <strain evidence="2 3">CD196</strain>
    </source>
</reference>
<organism evidence="2 3">
    <name type="scientific">Clostridioides difficile (strain CD196)</name>
    <name type="common">Peptoclostridium difficile</name>
    <dbReference type="NCBI Taxonomy" id="645462"/>
    <lineage>
        <taxon>Bacteria</taxon>
        <taxon>Bacillati</taxon>
        <taxon>Bacillota</taxon>
        <taxon>Clostridia</taxon>
        <taxon>Peptostreptococcales</taxon>
        <taxon>Peptostreptococcaceae</taxon>
        <taxon>Clostridioides</taxon>
    </lineage>
</organism>
<keyword evidence="1" id="KW-1133">Transmembrane helix</keyword>
<accession>A0A0H3N4L0</accession>
<dbReference type="PIRSF" id="PIRSF011474">
    <property type="entry name" value="Glucitol_operon_activator"/>
    <property type="match status" value="1"/>
</dbReference>
<dbReference type="EMBL" id="FN538970">
    <property type="protein sequence ID" value="CBA61356.1"/>
    <property type="molecule type" value="Genomic_DNA"/>
</dbReference>
<evidence type="ECO:0000313" key="2">
    <source>
        <dbReference type="EMBL" id="CBA61356.1"/>
    </source>
</evidence>
<gene>
    <name evidence="2" type="primary">gutM</name>
    <name evidence="2" type="ordered locus">CD196_0710</name>
</gene>
<dbReference type="PATRIC" id="fig|645462.16.peg.756"/>
<feature type="transmembrane region" description="Helical" evidence="1">
    <location>
        <begin position="6"/>
        <end position="24"/>
    </location>
</feature>
<dbReference type="KEGG" id="cdc:CD196_0710"/>
<dbReference type="AlphaFoldDB" id="A0A0H3N4L0"/>
<dbReference type="Pfam" id="PF06923">
    <property type="entry name" value="GutM"/>
    <property type="match status" value="1"/>
</dbReference>
<evidence type="ECO:0000256" key="1">
    <source>
        <dbReference type="SAM" id="Phobius"/>
    </source>
</evidence>
<name>A0A0H3N4L0_CLODC</name>
<dbReference type="HOGENOM" id="CLU_124480_0_0_9"/>